<keyword evidence="6 7" id="KW-0472">Membrane</keyword>
<evidence type="ECO:0000256" key="5">
    <source>
        <dbReference type="ARBA" id="ARBA00022989"/>
    </source>
</evidence>
<feature type="transmembrane region" description="Helical" evidence="7">
    <location>
        <begin position="82"/>
        <end position="100"/>
    </location>
</feature>
<evidence type="ECO:0000256" key="4">
    <source>
        <dbReference type="ARBA" id="ARBA00022692"/>
    </source>
</evidence>
<dbReference type="GO" id="GO:0005886">
    <property type="term" value="C:plasma membrane"/>
    <property type="evidence" value="ECO:0007669"/>
    <property type="project" value="UniProtKB-SubCell"/>
</dbReference>
<evidence type="ECO:0000256" key="3">
    <source>
        <dbReference type="ARBA" id="ARBA00022475"/>
    </source>
</evidence>
<feature type="transmembrane region" description="Helical" evidence="7">
    <location>
        <begin position="120"/>
        <end position="140"/>
    </location>
</feature>
<evidence type="ECO:0000256" key="2">
    <source>
        <dbReference type="ARBA" id="ARBA00006679"/>
    </source>
</evidence>
<evidence type="ECO:0000256" key="1">
    <source>
        <dbReference type="ARBA" id="ARBA00004651"/>
    </source>
</evidence>
<dbReference type="AlphaFoldDB" id="A0A4S1CCY1"/>
<reference evidence="8 9" key="1">
    <citation type="submission" date="2019-04" db="EMBL/GenBank/DDBJ databases">
        <title>Geobacter oryzae sp. nov., ferric-reducing bacteria isolated from paddy soil.</title>
        <authorList>
            <person name="Xu Z."/>
            <person name="Masuda Y."/>
            <person name="Itoh H."/>
            <person name="Senoo K."/>
        </authorList>
    </citation>
    <scope>NUCLEOTIDE SEQUENCE [LARGE SCALE GENOMIC DNA]</scope>
    <source>
        <strain evidence="8 9">Red111</strain>
    </source>
</reference>
<comment type="caution">
    <text evidence="8">The sequence shown here is derived from an EMBL/GenBank/DDBJ whole genome shotgun (WGS) entry which is preliminary data.</text>
</comment>
<evidence type="ECO:0000256" key="6">
    <source>
        <dbReference type="ARBA" id="ARBA00023136"/>
    </source>
</evidence>
<dbReference type="Proteomes" id="UP000306416">
    <property type="component" value="Unassembled WGS sequence"/>
</dbReference>
<dbReference type="InterPro" id="IPR051907">
    <property type="entry name" value="DoxX-like_oxidoreductase"/>
</dbReference>
<dbReference type="Pfam" id="PF07681">
    <property type="entry name" value="DoxX"/>
    <property type="match status" value="1"/>
</dbReference>
<keyword evidence="5 7" id="KW-1133">Transmembrane helix</keyword>
<keyword evidence="4 7" id="KW-0812">Transmembrane</keyword>
<dbReference type="RefSeq" id="WP_135870709.1">
    <property type="nucleotide sequence ID" value="NZ_SRSC01000003.1"/>
</dbReference>
<evidence type="ECO:0000313" key="9">
    <source>
        <dbReference type="Proteomes" id="UP000306416"/>
    </source>
</evidence>
<dbReference type="InterPro" id="IPR032808">
    <property type="entry name" value="DoxX"/>
</dbReference>
<feature type="transmembrane region" description="Helical" evidence="7">
    <location>
        <begin position="12"/>
        <end position="34"/>
    </location>
</feature>
<dbReference type="PANTHER" id="PTHR33452">
    <property type="entry name" value="OXIDOREDUCTASE CATD-RELATED"/>
    <property type="match status" value="1"/>
</dbReference>
<name>A0A4S1CCY1_9BACT</name>
<proteinExistence type="inferred from homology"/>
<evidence type="ECO:0000256" key="7">
    <source>
        <dbReference type="SAM" id="Phobius"/>
    </source>
</evidence>
<gene>
    <name evidence="8" type="ORF">E4633_13070</name>
</gene>
<evidence type="ECO:0000313" key="8">
    <source>
        <dbReference type="EMBL" id="TGU71268.1"/>
    </source>
</evidence>
<protein>
    <submittedName>
        <fullName evidence="8">DoxX family protein</fullName>
    </submittedName>
</protein>
<accession>A0A4S1CCY1</accession>
<feature type="transmembrane region" description="Helical" evidence="7">
    <location>
        <begin position="54"/>
        <end position="75"/>
    </location>
</feature>
<comment type="subcellular location">
    <subcellularLocation>
        <location evidence="1">Cell membrane</location>
        <topology evidence="1">Multi-pass membrane protein</topology>
    </subcellularLocation>
</comment>
<organism evidence="8 9">
    <name type="scientific">Geomonas terrae</name>
    <dbReference type="NCBI Taxonomy" id="2562681"/>
    <lineage>
        <taxon>Bacteria</taxon>
        <taxon>Pseudomonadati</taxon>
        <taxon>Thermodesulfobacteriota</taxon>
        <taxon>Desulfuromonadia</taxon>
        <taxon>Geobacterales</taxon>
        <taxon>Geobacteraceae</taxon>
        <taxon>Geomonas</taxon>
    </lineage>
</organism>
<comment type="similarity">
    <text evidence="2">Belongs to the DoxX family.</text>
</comment>
<dbReference type="EMBL" id="SRSC01000003">
    <property type="protein sequence ID" value="TGU71268.1"/>
    <property type="molecule type" value="Genomic_DNA"/>
</dbReference>
<keyword evidence="9" id="KW-1185">Reference proteome</keyword>
<dbReference type="PANTHER" id="PTHR33452:SF1">
    <property type="entry name" value="INNER MEMBRANE PROTEIN YPHA-RELATED"/>
    <property type="match status" value="1"/>
</dbReference>
<sequence>MLRKLLATEPTSSLTVLRIFLAVVIFPHGAQKVFGWFGGPGFSGTMEMFTHTMGIPYLFALLAVLAEFLGPLLLVAGLLTRLAALVMGGEIAVAASLVHLHNGFFMNWGGKQAGEGFEYHILVVGICLALVIAGGGRFSLDRVISQRVTPSGGA</sequence>
<keyword evidence="3" id="KW-1003">Cell membrane</keyword>